<dbReference type="Proteomes" id="UP001162060">
    <property type="component" value="Unassembled WGS sequence"/>
</dbReference>
<evidence type="ECO:0000313" key="1">
    <source>
        <dbReference type="EMBL" id="CAK7924688.1"/>
    </source>
</evidence>
<sequence>MAVLKVTMIPKDNYCAPMRLEAFSDADFAADKTDRKSMTGGIVMLNGMAVSWVARELIGLREVLCEVGVEPALQMQLRVDNQAAIAQIAGEVSSLKAKHVDVRLKFLCDYPRRGIITASYVRSEQMLADLLTKALDATKLSTLRTRVHWLRKGQVRSRAIKELKDRGAQGQGHLQAQETELV</sequence>
<dbReference type="AlphaFoldDB" id="A0AAV1TUD3"/>
<protein>
    <recommendedName>
        <fullName evidence="3">Polyprotein</fullName>
    </recommendedName>
</protein>
<proteinExistence type="predicted"/>
<gene>
    <name evidence="1" type="ORF">PM001_LOCUS9838</name>
</gene>
<organism evidence="1 2">
    <name type="scientific">Peronospora matthiolae</name>
    <dbReference type="NCBI Taxonomy" id="2874970"/>
    <lineage>
        <taxon>Eukaryota</taxon>
        <taxon>Sar</taxon>
        <taxon>Stramenopiles</taxon>
        <taxon>Oomycota</taxon>
        <taxon>Peronosporomycetes</taxon>
        <taxon>Peronosporales</taxon>
        <taxon>Peronosporaceae</taxon>
        <taxon>Peronospora</taxon>
    </lineage>
</organism>
<dbReference type="PANTHER" id="PTHR11439">
    <property type="entry name" value="GAG-POL-RELATED RETROTRANSPOSON"/>
    <property type="match status" value="1"/>
</dbReference>
<reference evidence="1" key="1">
    <citation type="submission" date="2024-01" db="EMBL/GenBank/DDBJ databases">
        <authorList>
            <person name="Webb A."/>
        </authorList>
    </citation>
    <scope>NUCLEOTIDE SEQUENCE</scope>
    <source>
        <strain evidence="1">Pm1</strain>
    </source>
</reference>
<evidence type="ECO:0008006" key="3">
    <source>
        <dbReference type="Google" id="ProtNLM"/>
    </source>
</evidence>
<accession>A0AAV1TUD3</accession>
<comment type="caution">
    <text evidence="1">The sequence shown here is derived from an EMBL/GenBank/DDBJ whole genome shotgun (WGS) entry which is preliminary data.</text>
</comment>
<dbReference type="PANTHER" id="PTHR11439:SF440">
    <property type="entry name" value="INTEGRASE CATALYTIC DOMAIN-CONTAINING PROTEIN"/>
    <property type="match status" value="1"/>
</dbReference>
<name>A0AAV1TUD3_9STRA</name>
<evidence type="ECO:0000313" key="2">
    <source>
        <dbReference type="Proteomes" id="UP001162060"/>
    </source>
</evidence>
<dbReference type="EMBL" id="CAKLBY020000078">
    <property type="protein sequence ID" value="CAK7924688.1"/>
    <property type="molecule type" value="Genomic_DNA"/>
</dbReference>
<dbReference type="CDD" id="cd09272">
    <property type="entry name" value="RNase_HI_RT_Ty1"/>
    <property type="match status" value="1"/>
</dbReference>